<evidence type="ECO:0000256" key="4">
    <source>
        <dbReference type="ARBA" id="ARBA00022692"/>
    </source>
</evidence>
<protein>
    <submittedName>
        <fullName evidence="7">SAM complex subunit</fullName>
    </submittedName>
</protein>
<reference evidence="7 8" key="1">
    <citation type="journal article" date="2023" name="Elife">
        <title>Identification of key yeast species and microbe-microbe interactions impacting larval growth of Drosophila in the wild.</title>
        <authorList>
            <person name="Mure A."/>
            <person name="Sugiura Y."/>
            <person name="Maeda R."/>
            <person name="Honda K."/>
            <person name="Sakurai N."/>
            <person name="Takahashi Y."/>
            <person name="Watada M."/>
            <person name="Katoh T."/>
            <person name="Gotoh A."/>
            <person name="Gotoh Y."/>
            <person name="Taniguchi I."/>
            <person name="Nakamura K."/>
            <person name="Hayashi T."/>
            <person name="Katayama T."/>
            <person name="Uemura T."/>
            <person name="Hattori Y."/>
        </authorList>
    </citation>
    <scope>NUCLEOTIDE SEQUENCE [LARGE SCALE GENOMIC DNA]</scope>
    <source>
        <strain evidence="7 8">SC-9</strain>
    </source>
</reference>
<dbReference type="InterPro" id="IPR000184">
    <property type="entry name" value="Bac_surfAg_D15"/>
</dbReference>
<keyword evidence="3" id="KW-1134">Transmembrane beta strand</keyword>
<comment type="caution">
    <text evidence="7">The sequence shown here is derived from an EMBL/GenBank/DDBJ whole genome shotgun (WGS) entry which is preliminary data.</text>
</comment>
<evidence type="ECO:0000313" key="7">
    <source>
        <dbReference type="EMBL" id="GMM34740.1"/>
    </source>
</evidence>
<dbReference type="PANTHER" id="PTHR12815">
    <property type="entry name" value="SORTING AND ASSEMBLY MACHINERY SAMM50 PROTEIN FAMILY MEMBER"/>
    <property type="match status" value="1"/>
</dbReference>
<dbReference type="InterPro" id="IPR039910">
    <property type="entry name" value="D15-like"/>
</dbReference>
<dbReference type="EMBL" id="BTFZ01000003">
    <property type="protein sequence ID" value="GMM34740.1"/>
    <property type="molecule type" value="Genomic_DNA"/>
</dbReference>
<dbReference type="Proteomes" id="UP001360560">
    <property type="component" value="Unassembled WGS sequence"/>
</dbReference>
<organism evidence="7 8">
    <name type="scientific">Saccharomycopsis crataegensis</name>
    <dbReference type="NCBI Taxonomy" id="43959"/>
    <lineage>
        <taxon>Eukaryota</taxon>
        <taxon>Fungi</taxon>
        <taxon>Dikarya</taxon>
        <taxon>Ascomycota</taxon>
        <taxon>Saccharomycotina</taxon>
        <taxon>Saccharomycetes</taxon>
        <taxon>Saccharomycopsidaceae</taxon>
        <taxon>Saccharomycopsis</taxon>
    </lineage>
</organism>
<sequence>MSIEDVTHGESLTERIQHGSLKEYQKKSKVSEVEQLQTTQTQLLDQQRKTVVEGLLADNRLRLVDIPQVIVNNSEYYRTTFLNQQLSPLLTNGNRLTIEDFLQKVDLVTKNLVNCTNTENLLVNIEALPKQQTFWANNDRESISLIPVFNLLPVKRFFAKTGTSVGNGEGNGYITLQLRNFLKGGENLIFDATIGTRTRTSYLLNLNFPINNNAFLRSENLAFMNSRKIEWASHDQILKGISNKIIKYGIGNINDPKNFHEQFTQEWSFENVWRSVAVLDKAASDAVLLNCGDDFKSSFLYNIKYDDRENKMLAQSGKMWKFQVEYAPSFFRAYQHSNFLKYSFESVFAQPLTNRTFCNFSFRGGMLQNLSSFGYCNIMDKFNIGGPTDVRGFNYNGLGPRAATTSSNKNFGTSMGDRVGGDFYYSTGLSLFTTIPKIAPTSEHNLKFHSFVNAGKLVNLNGENNGGVKDLLKEPSVSIGCGLLYNHPAARFELNFTLPVTAHESDAMRKGIQYGIGLSFL</sequence>
<proteinExistence type="inferred from homology"/>
<gene>
    <name evidence="7" type="ORF">DASC09_020650</name>
</gene>
<evidence type="ECO:0000256" key="3">
    <source>
        <dbReference type="ARBA" id="ARBA00022452"/>
    </source>
</evidence>
<keyword evidence="8" id="KW-1185">Reference proteome</keyword>
<comment type="subcellular location">
    <subcellularLocation>
        <location evidence="1">Mitochondrion outer membrane</location>
        <topology evidence="1">Multi-pass membrane protein</topology>
    </subcellularLocation>
</comment>
<evidence type="ECO:0000256" key="5">
    <source>
        <dbReference type="ARBA" id="ARBA00023136"/>
    </source>
</evidence>
<evidence type="ECO:0000256" key="1">
    <source>
        <dbReference type="ARBA" id="ARBA00004374"/>
    </source>
</evidence>
<dbReference type="GO" id="GO:0005741">
    <property type="term" value="C:mitochondrial outer membrane"/>
    <property type="evidence" value="ECO:0007669"/>
    <property type="project" value="UniProtKB-SubCell"/>
</dbReference>
<comment type="similarity">
    <text evidence="2">Belongs to the SAM50/omp85 family.</text>
</comment>
<dbReference type="RefSeq" id="XP_064851740.1">
    <property type="nucleotide sequence ID" value="XM_064995668.1"/>
</dbReference>
<feature type="domain" description="Bacterial surface antigen (D15)" evidence="6">
    <location>
        <begin position="180"/>
        <end position="520"/>
    </location>
</feature>
<dbReference type="GO" id="GO:0045040">
    <property type="term" value="P:protein insertion into mitochondrial outer membrane"/>
    <property type="evidence" value="ECO:0007669"/>
    <property type="project" value="TreeGrafter"/>
</dbReference>
<name>A0AAV5QJR7_9ASCO</name>
<dbReference type="PANTHER" id="PTHR12815:SF18">
    <property type="entry name" value="SORTING AND ASSEMBLY MACHINERY COMPONENT 50 HOMOLOG"/>
    <property type="match status" value="1"/>
</dbReference>
<keyword evidence="4" id="KW-0812">Transmembrane</keyword>
<dbReference type="AlphaFoldDB" id="A0AAV5QJR7"/>
<accession>A0AAV5QJR7</accession>
<evidence type="ECO:0000313" key="8">
    <source>
        <dbReference type="Proteomes" id="UP001360560"/>
    </source>
</evidence>
<dbReference type="Pfam" id="PF01103">
    <property type="entry name" value="Omp85"/>
    <property type="match status" value="1"/>
</dbReference>
<evidence type="ECO:0000259" key="6">
    <source>
        <dbReference type="Pfam" id="PF01103"/>
    </source>
</evidence>
<evidence type="ECO:0000256" key="2">
    <source>
        <dbReference type="ARBA" id="ARBA00010913"/>
    </source>
</evidence>
<dbReference type="GeneID" id="90072719"/>
<dbReference type="Gene3D" id="2.40.160.50">
    <property type="entry name" value="membrane protein fhac: a member of the omp85/tpsb transporter family"/>
    <property type="match status" value="1"/>
</dbReference>
<keyword evidence="5" id="KW-0472">Membrane</keyword>